<dbReference type="InterPro" id="IPR013783">
    <property type="entry name" value="Ig-like_fold"/>
</dbReference>
<dbReference type="STRING" id="1302690.BUE76_06330"/>
<gene>
    <name evidence="1" type="ORF">SAMN05444008_103215</name>
</gene>
<dbReference type="SUPFAM" id="SSF49299">
    <property type="entry name" value="PKD domain"/>
    <property type="match status" value="1"/>
</dbReference>
<dbReference type="OrthoDB" id="5381604at2"/>
<sequence length="270" mass="28701">MKLKSTPTHLTVGLFAAFLLASGCSKDEGTLGSPAKASFTATPVPGRVNTFVLESTSENAFAFQWDKGTGNFVKGSKIDTAYFPLKGNYTIKLRAFGRGGYDSTGQAVTATVDDILNDPNFKLLTAKSWKLDPNGANTIIVGTENNPAAYFGGGPLSDCQLDDLYTFSTTLKLTYNANGSTFNAGNIQPNYTCSGDRSFANASYLFDPRKPAQGAGIASITLSAPVPNQFIGVTDISSNNYRIISISPTAMVLRSGLPGETVHQFKFIAQ</sequence>
<dbReference type="PROSITE" id="PS51257">
    <property type="entry name" value="PROKAR_LIPOPROTEIN"/>
    <property type="match status" value="1"/>
</dbReference>
<reference evidence="1 2" key="1">
    <citation type="submission" date="2016-11" db="EMBL/GenBank/DDBJ databases">
        <authorList>
            <person name="Jaros S."/>
            <person name="Januszkiewicz K."/>
            <person name="Wedrychowicz H."/>
        </authorList>
    </citation>
    <scope>NUCLEOTIDE SEQUENCE [LARGE SCALE GENOMIC DNA]</scope>
    <source>
        <strain evidence="1 2">DSM 26897</strain>
    </source>
</reference>
<dbReference type="AlphaFoldDB" id="A0A1M4X1A4"/>
<dbReference type="EMBL" id="FQUO01000003">
    <property type="protein sequence ID" value="SHE87278.1"/>
    <property type="molecule type" value="Genomic_DNA"/>
</dbReference>
<protein>
    <recommendedName>
        <fullName evidence="3">PKD domain-containing protein</fullName>
    </recommendedName>
</protein>
<dbReference type="Gene3D" id="2.60.40.10">
    <property type="entry name" value="Immunoglobulins"/>
    <property type="match status" value="1"/>
</dbReference>
<name>A0A1M4X1A4_9BACT</name>
<evidence type="ECO:0000313" key="1">
    <source>
        <dbReference type="EMBL" id="SHE87278.1"/>
    </source>
</evidence>
<keyword evidence="2" id="KW-1185">Reference proteome</keyword>
<proteinExistence type="predicted"/>
<dbReference type="RefSeq" id="WP_073040746.1">
    <property type="nucleotide sequence ID" value="NZ_FQUO01000003.1"/>
</dbReference>
<evidence type="ECO:0008006" key="3">
    <source>
        <dbReference type="Google" id="ProtNLM"/>
    </source>
</evidence>
<dbReference type="Proteomes" id="UP000184368">
    <property type="component" value="Unassembled WGS sequence"/>
</dbReference>
<organism evidence="1 2">
    <name type="scientific">Cnuella takakiae</name>
    <dbReference type="NCBI Taxonomy" id="1302690"/>
    <lineage>
        <taxon>Bacteria</taxon>
        <taxon>Pseudomonadati</taxon>
        <taxon>Bacteroidota</taxon>
        <taxon>Chitinophagia</taxon>
        <taxon>Chitinophagales</taxon>
        <taxon>Chitinophagaceae</taxon>
        <taxon>Cnuella</taxon>
    </lineage>
</organism>
<evidence type="ECO:0000313" key="2">
    <source>
        <dbReference type="Proteomes" id="UP000184368"/>
    </source>
</evidence>
<dbReference type="InterPro" id="IPR035986">
    <property type="entry name" value="PKD_dom_sf"/>
</dbReference>
<accession>A0A1M4X1A4</accession>